<name>A0A265UY10_9FLAO</name>
<dbReference type="RefSeq" id="WP_094967548.1">
    <property type="nucleotide sequence ID" value="NZ_NGJN01000002.1"/>
</dbReference>
<keyword evidence="1" id="KW-0732">Signal</keyword>
<protein>
    <recommendedName>
        <fullName evidence="4">DUF4136 domain-containing protein</fullName>
    </recommendedName>
</protein>
<evidence type="ECO:0000256" key="1">
    <source>
        <dbReference type="SAM" id="SignalP"/>
    </source>
</evidence>
<dbReference type="Proteomes" id="UP000216840">
    <property type="component" value="Unassembled WGS sequence"/>
</dbReference>
<dbReference type="Gene3D" id="3.30.160.670">
    <property type="match status" value="1"/>
</dbReference>
<evidence type="ECO:0008006" key="4">
    <source>
        <dbReference type="Google" id="ProtNLM"/>
    </source>
</evidence>
<gene>
    <name evidence="2" type="ORF">CA834_04890</name>
</gene>
<keyword evidence="3" id="KW-1185">Reference proteome</keyword>
<sequence length="220" mass="25048">MKSIFKFLSLSVLLSMLLNCGGIKVVDAWKSPEASKHNYKNVLVMARSSNKSAKIAFEREIADKLIARGINATPSFSKFGPTTPTEEMTEERKKMIREILNNEGFDAVVLTSVKDVRERTTTSNNNYYFNDPWNTFYPPYYGSFYGYYYQPYVYGVTIGNTTPTTYTTKTYYLETVAYSLGADDNDQLIAVVTTTIENPKDAYKTADKYTEEIMKALDKK</sequence>
<evidence type="ECO:0000313" key="3">
    <source>
        <dbReference type="Proteomes" id="UP000216840"/>
    </source>
</evidence>
<reference evidence="2 3" key="1">
    <citation type="submission" date="2017-05" db="EMBL/GenBank/DDBJ databases">
        <title>The draft genome sequence of Idiomarina salinarum WNB302.</title>
        <authorList>
            <person name="Sun Y."/>
            <person name="Chen B."/>
            <person name="Du Z."/>
        </authorList>
    </citation>
    <scope>NUCLEOTIDE SEQUENCE [LARGE SCALE GENOMIC DNA]</scope>
    <source>
        <strain evidence="2 3">WNB302</strain>
    </source>
</reference>
<comment type="caution">
    <text evidence="2">The sequence shown here is derived from an EMBL/GenBank/DDBJ whole genome shotgun (WGS) entry which is preliminary data.</text>
</comment>
<evidence type="ECO:0000313" key="2">
    <source>
        <dbReference type="EMBL" id="OZV69957.1"/>
    </source>
</evidence>
<organism evidence="2 3">
    <name type="scientific">Winogradskyella aurantia</name>
    <dbReference type="NCBI Taxonomy" id="1915063"/>
    <lineage>
        <taxon>Bacteria</taxon>
        <taxon>Pseudomonadati</taxon>
        <taxon>Bacteroidota</taxon>
        <taxon>Flavobacteriia</taxon>
        <taxon>Flavobacteriales</taxon>
        <taxon>Flavobacteriaceae</taxon>
        <taxon>Winogradskyella</taxon>
    </lineage>
</organism>
<feature type="chain" id="PRO_5012854129" description="DUF4136 domain-containing protein" evidence="1">
    <location>
        <begin position="22"/>
        <end position="220"/>
    </location>
</feature>
<dbReference type="AlphaFoldDB" id="A0A265UY10"/>
<proteinExistence type="predicted"/>
<dbReference type="EMBL" id="NGJN01000002">
    <property type="protein sequence ID" value="OZV69957.1"/>
    <property type="molecule type" value="Genomic_DNA"/>
</dbReference>
<dbReference type="OrthoDB" id="1454323at2"/>
<accession>A0A265UY10</accession>
<feature type="signal peptide" evidence="1">
    <location>
        <begin position="1"/>
        <end position="21"/>
    </location>
</feature>